<dbReference type="Gene3D" id="3.30.530.20">
    <property type="match status" value="1"/>
</dbReference>
<reference evidence="1 2" key="1">
    <citation type="submission" date="2016-10" db="EMBL/GenBank/DDBJ databases">
        <authorList>
            <person name="Varghese N."/>
            <person name="Submissions S."/>
        </authorList>
    </citation>
    <scope>NUCLEOTIDE SEQUENCE [LARGE SCALE GENOMIC DNA]</scope>
    <source>
        <strain evidence="1 2">CGMCC 1.3527</strain>
    </source>
</reference>
<dbReference type="AlphaFoldDB" id="A0A1G7NV41"/>
<dbReference type="Proteomes" id="UP000324020">
    <property type="component" value="Unassembled WGS sequence"/>
</dbReference>
<name>A0A1G7NV41_9EURY</name>
<gene>
    <name evidence="1" type="ORF">SAMN04488067_10899</name>
</gene>
<protein>
    <submittedName>
        <fullName evidence="1">Polyketide cyclase / dehydrase and lipid transport</fullName>
    </submittedName>
</protein>
<evidence type="ECO:0000313" key="1">
    <source>
        <dbReference type="EMBL" id="SDF77199.1"/>
    </source>
</evidence>
<dbReference type="EMBL" id="FNBO01000008">
    <property type="protein sequence ID" value="SDF77199.1"/>
    <property type="molecule type" value="Genomic_DNA"/>
</dbReference>
<organism evidence="1 2">
    <name type="scientific">Halorubrum xinjiangense</name>
    <dbReference type="NCBI Taxonomy" id="261291"/>
    <lineage>
        <taxon>Archaea</taxon>
        <taxon>Methanobacteriati</taxon>
        <taxon>Methanobacteriota</taxon>
        <taxon>Stenosarchaea group</taxon>
        <taxon>Halobacteria</taxon>
        <taxon>Halobacteriales</taxon>
        <taxon>Haloferacaceae</taxon>
        <taxon>Halorubrum</taxon>
    </lineage>
</organism>
<dbReference type="InterPro" id="IPR023393">
    <property type="entry name" value="START-like_dom_sf"/>
</dbReference>
<evidence type="ECO:0000313" key="2">
    <source>
        <dbReference type="Proteomes" id="UP000324020"/>
    </source>
</evidence>
<keyword evidence="2" id="KW-1185">Reference proteome</keyword>
<accession>A0A1G7NV41</accession>
<proteinExistence type="predicted"/>
<dbReference type="SUPFAM" id="SSF55961">
    <property type="entry name" value="Bet v1-like"/>
    <property type="match status" value="1"/>
</dbReference>
<sequence>MRGVAAGRVDVFGNRDAAGDSARDHGDSVVREGATLAVGRDVDAPPEPTATALRDTRRWPEWSPSVRGVESADRYVEAGTTGRVRVAGVWIPFRVTAATRLRWDWTVARVPATGHRVERYSGDPDRCRAVIEIPLIAAAYVPVCRRALDRFARLVEDGESSPNGSEGRSE</sequence>